<dbReference type="InterPro" id="IPR000679">
    <property type="entry name" value="Znf_GATA"/>
</dbReference>
<sequence length="355" mass="39508">MALQPPQQTAGPSGQHRQPQVFEFTKRKRWADILISELPETINLVLSTNCKVLYCGTAVTELLGWGVEDLVDGDLTEFINDDDLPTFTEQFQGALQARQEFFTYLRLKCKGEFVASPTHSSSSKELLFEIVGHPYYIPDDHECKCIFAMAKLYPSRNNAVLNTFLELKMENERLAQRLVDLRAQIVPAPGSMPPPLALPSMCVPSQMYNPSSYSLSSSRMDDIAPSPTRSAFDVLGMGGYGSAGAASTADDHADDESRKNKKLKKTPATDNQYVCVTCGRTDSPEWRKGPLGPKTLCNACGLRWSKKSRKVDDPPVINTVPPPLPPHQPHVQIQMQQHTMPNQWPMRPGGHMFGY</sequence>
<gene>
    <name evidence="10" type="ORF">BD410DRAFT_766588</name>
</gene>
<dbReference type="PROSITE" id="PS00344">
    <property type="entry name" value="GATA_ZN_FINGER_1"/>
    <property type="match status" value="1"/>
</dbReference>
<evidence type="ECO:0000256" key="2">
    <source>
        <dbReference type="ARBA" id="ARBA00022771"/>
    </source>
</evidence>
<keyword evidence="3" id="KW-0862">Zinc</keyword>
<evidence type="ECO:0000313" key="10">
    <source>
        <dbReference type="EMBL" id="TDL24954.1"/>
    </source>
</evidence>
<dbReference type="VEuPathDB" id="FungiDB:BD410DRAFT_766588"/>
<feature type="domain" description="PAS" evidence="8">
    <location>
        <begin position="44"/>
        <end position="98"/>
    </location>
</feature>
<feature type="region of interest" description="Disordered" evidence="7">
    <location>
        <begin position="243"/>
        <end position="266"/>
    </location>
</feature>
<keyword evidence="1" id="KW-0479">Metal-binding</keyword>
<keyword evidence="11" id="KW-1185">Reference proteome</keyword>
<accession>A0A4Y7QBI1</accession>
<evidence type="ECO:0000256" key="5">
    <source>
        <dbReference type="ARBA" id="ARBA00023163"/>
    </source>
</evidence>
<name>A0A4Y7QBI1_9AGAM</name>
<organism evidence="10 11">
    <name type="scientific">Rickenella mellea</name>
    <dbReference type="NCBI Taxonomy" id="50990"/>
    <lineage>
        <taxon>Eukaryota</taxon>
        <taxon>Fungi</taxon>
        <taxon>Dikarya</taxon>
        <taxon>Basidiomycota</taxon>
        <taxon>Agaricomycotina</taxon>
        <taxon>Agaricomycetes</taxon>
        <taxon>Hymenochaetales</taxon>
        <taxon>Rickenellaceae</taxon>
        <taxon>Rickenella</taxon>
    </lineage>
</organism>
<dbReference type="GO" id="GO:0043565">
    <property type="term" value="F:sequence-specific DNA binding"/>
    <property type="evidence" value="ECO:0007669"/>
    <property type="project" value="InterPro"/>
</dbReference>
<dbReference type="EMBL" id="ML170165">
    <property type="protein sequence ID" value="TDL24954.1"/>
    <property type="molecule type" value="Genomic_DNA"/>
</dbReference>
<evidence type="ECO:0000256" key="6">
    <source>
        <dbReference type="PROSITE-ProRule" id="PRU00094"/>
    </source>
</evidence>
<dbReference type="CDD" id="cd00202">
    <property type="entry name" value="ZnF_GATA"/>
    <property type="match status" value="1"/>
</dbReference>
<evidence type="ECO:0008006" key="12">
    <source>
        <dbReference type="Google" id="ProtNLM"/>
    </source>
</evidence>
<dbReference type="Gene3D" id="3.30.450.20">
    <property type="entry name" value="PAS domain"/>
    <property type="match status" value="1"/>
</dbReference>
<evidence type="ECO:0000256" key="7">
    <source>
        <dbReference type="SAM" id="MobiDB-lite"/>
    </source>
</evidence>
<feature type="domain" description="GATA-type" evidence="9">
    <location>
        <begin position="275"/>
        <end position="302"/>
    </location>
</feature>
<dbReference type="SUPFAM" id="SSF57716">
    <property type="entry name" value="Glucocorticoid receptor-like (DNA-binding domain)"/>
    <property type="match status" value="1"/>
</dbReference>
<keyword evidence="2 6" id="KW-0863">Zinc-finger</keyword>
<dbReference type="SMART" id="SM00091">
    <property type="entry name" value="PAS"/>
    <property type="match status" value="1"/>
</dbReference>
<keyword evidence="4" id="KW-0805">Transcription regulation</keyword>
<dbReference type="InterPro" id="IPR035965">
    <property type="entry name" value="PAS-like_dom_sf"/>
</dbReference>
<dbReference type="GO" id="GO:0006355">
    <property type="term" value="P:regulation of DNA-templated transcription"/>
    <property type="evidence" value="ECO:0007669"/>
    <property type="project" value="InterPro"/>
</dbReference>
<evidence type="ECO:0000256" key="3">
    <source>
        <dbReference type="ARBA" id="ARBA00022833"/>
    </source>
</evidence>
<dbReference type="PROSITE" id="PS50114">
    <property type="entry name" value="GATA_ZN_FINGER_2"/>
    <property type="match status" value="1"/>
</dbReference>
<dbReference type="PANTHER" id="PTHR47172">
    <property type="entry name" value="OS01G0976800 PROTEIN"/>
    <property type="match status" value="1"/>
</dbReference>
<dbReference type="GO" id="GO:0008270">
    <property type="term" value="F:zinc ion binding"/>
    <property type="evidence" value="ECO:0007669"/>
    <property type="project" value="UniProtKB-KW"/>
</dbReference>
<evidence type="ECO:0000313" key="11">
    <source>
        <dbReference type="Proteomes" id="UP000294933"/>
    </source>
</evidence>
<evidence type="ECO:0000259" key="9">
    <source>
        <dbReference type="PROSITE" id="PS50114"/>
    </source>
</evidence>
<dbReference type="Pfam" id="PF00320">
    <property type="entry name" value="GATA"/>
    <property type="match status" value="1"/>
</dbReference>
<dbReference type="PANTHER" id="PTHR47172:SF24">
    <property type="entry name" value="GATA ZINC FINGER DOMAIN-CONTAINING PROTEIN 14-RELATED"/>
    <property type="match status" value="1"/>
</dbReference>
<dbReference type="SMART" id="SM00401">
    <property type="entry name" value="ZnF_GATA"/>
    <property type="match status" value="1"/>
</dbReference>
<dbReference type="InterPro" id="IPR013088">
    <property type="entry name" value="Znf_NHR/GATA"/>
</dbReference>
<protein>
    <recommendedName>
        <fullName evidence="12">GATA-domain-containing protein</fullName>
    </recommendedName>
</protein>
<evidence type="ECO:0000256" key="4">
    <source>
        <dbReference type="ARBA" id="ARBA00023015"/>
    </source>
</evidence>
<dbReference type="SUPFAM" id="SSF55785">
    <property type="entry name" value="PYP-like sensor domain (PAS domain)"/>
    <property type="match status" value="1"/>
</dbReference>
<keyword evidence="5" id="KW-0804">Transcription</keyword>
<reference evidence="10 11" key="1">
    <citation type="submission" date="2018-06" db="EMBL/GenBank/DDBJ databases">
        <title>A transcriptomic atlas of mushroom development highlights an independent origin of complex multicellularity.</title>
        <authorList>
            <consortium name="DOE Joint Genome Institute"/>
            <person name="Krizsan K."/>
            <person name="Almasi E."/>
            <person name="Merenyi Z."/>
            <person name="Sahu N."/>
            <person name="Viragh M."/>
            <person name="Koszo T."/>
            <person name="Mondo S."/>
            <person name="Kiss B."/>
            <person name="Balint B."/>
            <person name="Kues U."/>
            <person name="Barry K."/>
            <person name="Hegedus J.C."/>
            <person name="Henrissat B."/>
            <person name="Johnson J."/>
            <person name="Lipzen A."/>
            <person name="Ohm R."/>
            <person name="Nagy I."/>
            <person name="Pangilinan J."/>
            <person name="Yan J."/>
            <person name="Xiong Y."/>
            <person name="Grigoriev I.V."/>
            <person name="Hibbett D.S."/>
            <person name="Nagy L.G."/>
        </authorList>
    </citation>
    <scope>NUCLEOTIDE SEQUENCE [LARGE SCALE GENOMIC DNA]</scope>
    <source>
        <strain evidence="10 11">SZMC22713</strain>
    </source>
</reference>
<dbReference type="Proteomes" id="UP000294933">
    <property type="component" value="Unassembled WGS sequence"/>
</dbReference>
<evidence type="ECO:0000256" key="1">
    <source>
        <dbReference type="ARBA" id="ARBA00022723"/>
    </source>
</evidence>
<dbReference type="OrthoDB" id="2162994at2759"/>
<proteinExistence type="predicted"/>
<evidence type="ECO:0000259" key="8">
    <source>
        <dbReference type="PROSITE" id="PS50112"/>
    </source>
</evidence>
<dbReference type="AlphaFoldDB" id="A0A4Y7QBI1"/>
<dbReference type="Gene3D" id="3.30.50.10">
    <property type="entry name" value="Erythroid Transcription Factor GATA-1, subunit A"/>
    <property type="match status" value="1"/>
</dbReference>
<dbReference type="InterPro" id="IPR000014">
    <property type="entry name" value="PAS"/>
</dbReference>
<dbReference type="PROSITE" id="PS50112">
    <property type="entry name" value="PAS"/>
    <property type="match status" value="1"/>
</dbReference>
<dbReference type="STRING" id="50990.A0A4Y7QBI1"/>
<dbReference type="CDD" id="cd00130">
    <property type="entry name" value="PAS"/>
    <property type="match status" value="1"/>
</dbReference>
<feature type="compositionally biased region" description="Basic and acidic residues" evidence="7">
    <location>
        <begin position="249"/>
        <end position="258"/>
    </location>
</feature>